<evidence type="ECO:0000256" key="8">
    <source>
        <dbReference type="SAM" id="Phobius"/>
    </source>
</evidence>
<keyword evidence="7 8" id="KW-0472">Membrane</keyword>
<keyword evidence="3" id="KW-0813">Transport</keyword>
<evidence type="ECO:0000313" key="9">
    <source>
        <dbReference type="EMBL" id="QJD97912.1"/>
    </source>
</evidence>
<feature type="transmembrane region" description="Helical" evidence="8">
    <location>
        <begin position="203"/>
        <end position="232"/>
    </location>
</feature>
<evidence type="ECO:0000256" key="1">
    <source>
        <dbReference type="ARBA" id="ARBA00004651"/>
    </source>
</evidence>
<reference evidence="9 10" key="1">
    <citation type="submission" date="2020-04" db="EMBL/GenBank/DDBJ databases">
        <title>Genome sequencing of novel species.</title>
        <authorList>
            <person name="Heo J."/>
            <person name="Kim S.-J."/>
            <person name="Kim J.-S."/>
            <person name="Hong S.-B."/>
            <person name="Kwon S.-W."/>
        </authorList>
    </citation>
    <scope>NUCLEOTIDE SEQUENCE [LARGE SCALE GENOMIC DNA]</scope>
    <source>
        <strain evidence="9 10">F39-2</strain>
    </source>
</reference>
<dbReference type="Pfam" id="PF01594">
    <property type="entry name" value="AI-2E_transport"/>
    <property type="match status" value="1"/>
</dbReference>
<evidence type="ECO:0000256" key="4">
    <source>
        <dbReference type="ARBA" id="ARBA00022475"/>
    </source>
</evidence>
<dbReference type="InterPro" id="IPR002549">
    <property type="entry name" value="AI-2E-like"/>
</dbReference>
<name>A0A7L5E3H5_9SPHI</name>
<organism evidence="9 10">
    <name type="scientific">Mucilaginibacter robiniae</name>
    <dbReference type="NCBI Taxonomy" id="2728022"/>
    <lineage>
        <taxon>Bacteria</taxon>
        <taxon>Pseudomonadati</taxon>
        <taxon>Bacteroidota</taxon>
        <taxon>Sphingobacteriia</taxon>
        <taxon>Sphingobacteriales</taxon>
        <taxon>Sphingobacteriaceae</taxon>
        <taxon>Mucilaginibacter</taxon>
    </lineage>
</organism>
<comment type="subcellular location">
    <subcellularLocation>
        <location evidence="1">Cell membrane</location>
        <topology evidence="1">Multi-pass membrane protein</topology>
    </subcellularLocation>
</comment>
<feature type="transmembrane region" description="Helical" evidence="8">
    <location>
        <begin position="145"/>
        <end position="165"/>
    </location>
</feature>
<feature type="transmembrane region" description="Helical" evidence="8">
    <location>
        <begin position="238"/>
        <end position="257"/>
    </location>
</feature>
<dbReference type="Proteomes" id="UP000503278">
    <property type="component" value="Chromosome"/>
</dbReference>
<dbReference type="KEGG" id="mrob:HH214_19525"/>
<accession>A0A7L5E3H5</accession>
<dbReference type="GO" id="GO:0055085">
    <property type="term" value="P:transmembrane transport"/>
    <property type="evidence" value="ECO:0007669"/>
    <property type="project" value="TreeGrafter"/>
</dbReference>
<proteinExistence type="inferred from homology"/>
<dbReference type="RefSeq" id="WP_169610505.1">
    <property type="nucleotide sequence ID" value="NZ_CP051682.1"/>
</dbReference>
<gene>
    <name evidence="9" type="ORF">HH214_19525</name>
</gene>
<keyword evidence="4" id="KW-1003">Cell membrane</keyword>
<keyword evidence="10" id="KW-1185">Reference proteome</keyword>
<keyword evidence="5 8" id="KW-0812">Transmembrane</keyword>
<evidence type="ECO:0000256" key="7">
    <source>
        <dbReference type="ARBA" id="ARBA00023136"/>
    </source>
</evidence>
<comment type="similarity">
    <text evidence="2">Belongs to the autoinducer-2 exporter (AI-2E) (TC 2.A.86) family.</text>
</comment>
<dbReference type="PANTHER" id="PTHR21716:SF53">
    <property type="entry name" value="PERMEASE PERM-RELATED"/>
    <property type="match status" value="1"/>
</dbReference>
<evidence type="ECO:0000313" key="10">
    <source>
        <dbReference type="Proteomes" id="UP000503278"/>
    </source>
</evidence>
<evidence type="ECO:0000256" key="6">
    <source>
        <dbReference type="ARBA" id="ARBA00022989"/>
    </source>
</evidence>
<dbReference type="GO" id="GO:0005886">
    <property type="term" value="C:plasma membrane"/>
    <property type="evidence" value="ECO:0007669"/>
    <property type="project" value="UniProtKB-SubCell"/>
</dbReference>
<protein>
    <submittedName>
        <fullName evidence="9">AI-2E family transporter</fullName>
    </submittedName>
</protein>
<evidence type="ECO:0000256" key="3">
    <source>
        <dbReference type="ARBA" id="ARBA00022448"/>
    </source>
</evidence>
<evidence type="ECO:0000256" key="5">
    <source>
        <dbReference type="ARBA" id="ARBA00022692"/>
    </source>
</evidence>
<feature type="transmembrane region" description="Helical" evidence="8">
    <location>
        <begin position="296"/>
        <end position="322"/>
    </location>
</feature>
<dbReference type="PANTHER" id="PTHR21716">
    <property type="entry name" value="TRANSMEMBRANE PROTEIN"/>
    <property type="match status" value="1"/>
</dbReference>
<keyword evidence="6 8" id="KW-1133">Transmembrane helix</keyword>
<feature type="transmembrane region" description="Helical" evidence="8">
    <location>
        <begin position="62"/>
        <end position="84"/>
    </location>
</feature>
<sequence length="363" mass="40112">MQTSEYPYLSKIRNILLITVLGTCILYFAKSLLVPMVFGLVLAMLLIPLSKKLEAKGMNRALAAVICILLMVLAFALIIGLLSWQMSNLVSDMGQIKQRLSEISSQVQDFVASHLGIAEAKQKEIVKKANTGNSITILARVTGNLLGILVNIILVLVYVFLFMYFRRHLMDFVLKASPDNQRQNISKLVPEASQVSQQYLGGLALMIVTLWVMYGIGFSLVGVHYAIFFALLCGTLEIIPFIGNITGTTLTVLMGLIQGGDTKLILGILITYGLVQFIQSYILQPLIVGKEVNLNPFFTIVSILIGDAIWEVPGMILAVPIFGMIKITCDHFDSLKPYGFLLGGDEKQDEPSGIFNRIKQMFK</sequence>
<evidence type="ECO:0000256" key="2">
    <source>
        <dbReference type="ARBA" id="ARBA00009773"/>
    </source>
</evidence>
<feature type="transmembrane region" description="Helical" evidence="8">
    <location>
        <begin position="12"/>
        <end position="28"/>
    </location>
</feature>
<dbReference type="EMBL" id="CP051682">
    <property type="protein sequence ID" value="QJD97912.1"/>
    <property type="molecule type" value="Genomic_DNA"/>
</dbReference>
<feature type="transmembrane region" description="Helical" evidence="8">
    <location>
        <begin position="264"/>
        <end position="284"/>
    </location>
</feature>
<dbReference type="AlphaFoldDB" id="A0A7L5E3H5"/>